<dbReference type="Proteomes" id="UP000887540">
    <property type="component" value="Unplaced"/>
</dbReference>
<dbReference type="WBParaSite" id="ACRNAN_scaffold93.g18898.t1">
    <property type="protein sequence ID" value="ACRNAN_scaffold93.g18898.t1"/>
    <property type="gene ID" value="ACRNAN_scaffold93.g18898"/>
</dbReference>
<evidence type="ECO:0000313" key="2">
    <source>
        <dbReference type="WBParaSite" id="ACRNAN_scaffold93.g18898.t1"/>
    </source>
</evidence>
<proteinExistence type="predicted"/>
<protein>
    <submittedName>
        <fullName evidence="2">Uncharacterized protein</fullName>
    </submittedName>
</protein>
<reference evidence="2" key="1">
    <citation type="submission" date="2022-11" db="UniProtKB">
        <authorList>
            <consortium name="WormBaseParasite"/>
        </authorList>
    </citation>
    <scope>IDENTIFICATION</scope>
</reference>
<dbReference type="AlphaFoldDB" id="A0A914ELN8"/>
<sequence>MHSPIRSLKDWNNPDRLTIAHPAPEAVFIIRNIALCLLKVLVKDACKFCRGQCGIATFVFVKLVRYIVVKIFATNIKLNKKTKRYAAPKGCVK</sequence>
<name>A0A914ELN8_9BILA</name>
<keyword evidence="1" id="KW-1185">Reference proteome</keyword>
<evidence type="ECO:0000313" key="1">
    <source>
        <dbReference type="Proteomes" id="UP000887540"/>
    </source>
</evidence>
<accession>A0A914ELN8</accession>
<organism evidence="1 2">
    <name type="scientific">Acrobeloides nanus</name>
    <dbReference type="NCBI Taxonomy" id="290746"/>
    <lineage>
        <taxon>Eukaryota</taxon>
        <taxon>Metazoa</taxon>
        <taxon>Ecdysozoa</taxon>
        <taxon>Nematoda</taxon>
        <taxon>Chromadorea</taxon>
        <taxon>Rhabditida</taxon>
        <taxon>Tylenchina</taxon>
        <taxon>Cephalobomorpha</taxon>
        <taxon>Cephaloboidea</taxon>
        <taxon>Cephalobidae</taxon>
        <taxon>Acrobeloides</taxon>
    </lineage>
</organism>